<feature type="compositionally biased region" description="Polar residues" evidence="7">
    <location>
        <begin position="468"/>
        <end position="478"/>
    </location>
</feature>
<feature type="region of interest" description="Disordered" evidence="7">
    <location>
        <begin position="1"/>
        <end position="68"/>
    </location>
</feature>
<dbReference type="InterPro" id="IPR001766">
    <property type="entry name" value="Fork_head_dom"/>
</dbReference>
<evidence type="ECO:0000256" key="3">
    <source>
        <dbReference type="ARBA" id="ARBA00023125"/>
    </source>
</evidence>
<protein>
    <recommendedName>
        <fullName evidence="12">Fork-head domain-containing protein</fullName>
    </recommendedName>
</protein>
<dbReference type="InterPro" id="IPR030456">
    <property type="entry name" value="TF_fork_head_CS_2"/>
</dbReference>
<dbReference type="Proteomes" id="UP000044602">
    <property type="component" value="Unassembled WGS sequence"/>
</dbReference>
<feature type="compositionally biased region" description="Polar residues" evidence="7">
    <location>
        <begin position="513"/>
        <end position="527"/>
    </location>
</feature>
<evidence type="ECO:0000313" key="10">
    <source>
        <dbReference type="EMBL" id="CRK25454.1"/>
    </source>
</evidence>
<dbReference type="Pfam" id="PF00250">
    <property type="entry name" value="Forkhead"/>
    <property type="match status" value="1"/>
</dbReference>
<evidence type="ECO:0000256" key="6">
    <source>
        <dbReference type="PROSITE-ProRule" id="PRU00089"/>
    </source>
</evidence>
<evidence type="ECO:0000259" key="8">
    <source>
        <dbReference type="PROSITE" id="PS50006"/>
    </source>
</evidence>
<sequence>MPPSAKRIQRSRRNTHQVQSPPERPEEPSPTRPSKRRKKAPEPPPSEPAEDDESTLTADPSGPSNSDDQLLSQVVQHLAYPKEGPIQASKDHANVIHEANQDGVKAYAKIAAQDWTFYVTKLNVNIGRAADPAASGTQQQEDPESDDFVHIDLGPSKLVSRRHARIFFNSEDESWFLEVIGRNGVKANNSPLKQGTSRPLQSGEVLDVGGTEMMFVLPTEISTLHIHPIYLKRLGIPKQDVTSPIPPPSAAGPSDEPPSSQPASSGRSQPFRQPIAPAPPDYKRPGTPPSARSKVLSAQHKSPGYSSSGTLLLSANDVDLSQDDNRHIKPQFSYAQMITQAIINTPDGKLNLNGIYNFITANYAYYRHQPAAGWQNSIRHNLSLNKSFDKIARSTDEPGKGMKWQIVPEAREEMTRTAYRGGRGGHRGSSAPSSPSQLNYITHGPGDVVTGSARKRKLRSIGSPPPSSSLHAVQSTPDRASRHLPPMSTALTVDGSPLPRPRRSAAAPASSSYTSVQDQSPTLTSSYLPEDGTSFVTPAPHRVHPRLAPPSTAQRPSQHMPTSSPAPFWRYADIGSTPLKPIGHLDLSPTKMAGRLPPQSSSPPPRSARSPVTSPTRGHDTREQTEEAAAEPPEVEEEEGFDLAKGFQSIGSYHAPVSRGLAIASALGGNKP</sequence>
<proteinExistence type="predicted"/>
<evidence type="ECO:0000256" key="5">
    <source>
        <dbReference type="ARBA" id="ARBA00023242"/>
    </source>
</evidence>
<dbReference type="PROSITE" id="PS00658">
    <property type="entry name" value="FORK_HEAD_2"/>
    <property type="match status" value="1"/>
</dbReference>
<feature type="compositionally biased region" description="Polar residues" evidence="7">
    <location>
        <begin position="261"/>
        <end position="271"/>
    </location>
</feature>
<feature type="compositionally biased region" description="Acidic residues" evidence="7">
    <location>
        <begin position="626"/>
        <end position="641"/>
    </location>
</feature>
<name>A0A0G4LU23_VERLO</name>
<evidence type="ECO:0000256" key="1">
    <source>
        <dbReference type="ARBA" id="ARBA00004123"/>
    </source>
</evidence>
<keyword evidence="3 6" id="KW-0238">DNA-binding</keyword>
<feature type="DNA-binding region" description="Fork-head" evidence="6">
    <location>
        <begin position="329"/>
        <end position="414"/>
    </location>
</feature>
<feature type="region of interest" description="Disordered" evidence="7">
    <location>
        <begin position="419"/>
        <end position="643"/>
    </location>
</feature>
<dbReference type="InterPro" id="IPR036390">
    <property type="entry name" value="WH_DNA-bd_sf"/>
</dbReference>
<feature type="domain" description="Fork-head" evidence="9">
    <location>
        <begin position="329"/>
        <end position="414"/>
    </location>
</feature>
<dbReference type="Gene3D" id="2.60.200.20">
    <property type="match status" value="1"/>
</dbReference>
<dbReference type="CDD" id="cd00059">
    <property type="entry name" value="FH_FOX"/>
    <property type="match status" value="1"/>
</dbReference>
<feature type="domain" description="FHA" evidence="8">
    <location>
        <begin position="124"/>
        <end position="192"/>
    </location>
</feature>
<dbReference type="PROSITE" id="PS00657">
    <property type="entry name" value="FORK_HEAD_1"/>
    <property type="match status" value="1"/>
</dbReference>
<dbReference type="PRINTS" id="PR00053">
    <property type="entry name" value="FORKHEAD"/>
</dbReference>
<evidence type="ECO:0000256" key="7">
    <source>
        <dbReference type="SAM" id="MobiDB-lite"/>
    </source>
</evidence>
<feature type="compositionally biased region" description="Polar residues" evidence="7">
    <location>
        <begin position="55"/>
        <end position="68"/>
    </location>
</feature>
<keyword evidence="5 6" id="KW-0539">Nucleus</keyword>
<evidence type="ECO:0000256" key="2">
    <source>
        <dbReference type="ARBA" id="ARBA00023015"/>
    </source>
</evidence>
<dbReference type="PANTHER" id="PTHR45881:SF1">
    <property type="entry name" value="FORK HEAD PROTEIN HOMOLOG 2"/>
    <property type="match status" value="1"/>
</dbReference>
<evidence type="ECO:0000259" key="9">
    <source>
        <dbReference type="PROSITE" id="PS50039"/>
    </source>
</evidence>
<feature type="compositionally biased region" description="Pro residues" evidence="7">
    <location>
        <begin position="244"/>
        <end position="260"/>
    </location>
</feature>
<dbReference type="InterPro" id="IPR018122">
    <property type="entry name" value="TF_fork_head_CS_1"/>
</dbReference>
<dbReference type="Pfam" id="PF00498">
    <property type="entry name" value="FHA"/>
    <property type="match status" value="1"/>
</dbReference>
<feature type="compositionally biased region" description="Polar residues" evidence="7">
    <location>
        <begin position="551"/>
        <end position="565"/>
    </location>
</feature>
<keyword evidence="11" id="KW-1185">Reference proteome</keyword>
<dbReference type="STRING" id="100787.A0A0G4LU23"/>
<dbReference type="GO" id="GO:0000978">
    <property type="term" value="F:RNA polymerase II cis-regulatory region sequence-specific DNA binding"/>
    <property type="evidence" value="ECO:0007669"/>
    <property type="project" value="TreeGrafter"/>
</dbReference>
<dbReference type="SUPFAM" id="SSF46785">
    <property type="entry name" value="Winged helix' DNA-binding domain"/>
    <property type="match status" value="1"/>
</dbReference>
<dbReference type="AlphaFoldDB" id="A0A0G4LU23"/>
<dbReference type="Gene3D" id="1.10.10.10">
    <property type="entry name" value="Winged helix-like DNA-binding domain superfamily/Winged helix DNA-binding domain"/>
    <property type="match status" value="1"/>
</dbReference>
<dbReference type="GO" id="GO:0000981">
    <property type="term" value="F:DNA-binding transcription factor activity, RNA polymerase II-specific"/>
    <property type="evidence" value="ECO:0007669"/>
    <property type="project" value="TreeGrafter"/>
</dbReference>
<accession>A0A0G4LU23</accession>
<dbReference type="FunFam" id="1.10.10.10:FF:000030">
    <property type="entry name" value="Forkhead box protein K2"/>
    <property type="match status" value="1"/>
</dbReference>
<dbReference type="PROSITE" id="PS50006">
    <property type="entry name" value="FHA_DOMAIN"/>
    <property type="match status" value="1"/>
</dbReference>
<evidence type="ECO:0000313" key="11">
    <source>
        <dbReference type="Proteomes" id="UP000044602"/>
    </source>
</evidence>
<dbReference type="SMART" id="SM00339">
    <property type="entry name" value="FH"/>
    <property type="match status" value="1"/>
</dbReference>
<evidence type="ECO:0000256" key="4">
    <source>
        <dbReference type="ARBA" id="ARBA00023163"/>
    </source>
</evidence>
<comment type="subcellular location">
    <subcellularLocation>
        <location evidence="1 6">Nucleus</location>
    </subcellularLocation>
</comment>
<gene>
    <name evidence="10" type="ORF">BN1708_004006</name>
</gene>
<dbReference type="PROSITE" id="PS50039">
    <property type="entry name" value="FORK_HEAD_3"/>
    <property type="match status" value="1"/>
</dbReference>
<keyword evidence="4" id="KW-0804">Transcription</keyword>
<evidence type="ECO:0008006" key="12">
    <source>
        <dbReference type="Google" id="ProtNLM"/>
    </source>
</evidence>
<dbReference type="InterPro" id="IPR000253">
    <property type="entry name" value="FHA_dom"/>
</dbReference>
<feature type="compositionally biased region" description="Low complexity" evidence="7">
    <location>
        <begin position="607"/>
        <end position="616"/>
    </location>
</feature>
<organism evidence="10 11">
    <name type="scientific">Verticillium longisporum</name>
    <name type="common">Verticillium dahliae var. longisporum</name>
    <dbReference type="NCBI Taxonomy" id="100787"/>
    <lineage>
        <taxon>Eukaryota</taxon>
        <taxon>Fungi</taxon>
        <taxon>Dikarya</taxon>
        <taxon>Ascomycota</taxon>
        <taxon>Pezizomycotina</taxon>
        <taxon>Sordariomycetes</taxon>
        <taxon>Hypocreomycetidae</taxon>
        <taxon>Glomerellales</taxon>
        <taxon>Plectosphaerellaceae</taxon>
        <taxon>Verticillium</taxon>
    </lineage>
</organism>
<dbReference type="CDD" id="cd22701">
    <property type="entry name" value="FHA_FKH1-like"/>
    <property type="match status" value="1"/>
</dbReference>
<reference evidence="10 11" key="1">
    <citation type="submission" date="2015-05" db="EMBL/GenBank/DDBJ databases">
        <authorList>
            <person name="Wang D.B."/>
            <person name="Wang M."/>
        </authorList>
    </citation>
    <scope>NUCLEOTIDE SEQUENCE [LARGE SCALE GENOMIC DNA]</scope>
    <source>
        <strain evidence="10">VL1</strain>
    </source>
</reference>
<dbReference type="InterPro" id="IPR036388">
    <property type="entry name" value="WH-like_DNA-bd_sf"/>
</dbReference>
<dbReference type="EMBL" id="CVQH01018890">
    <property type="protein sequence ID" value="CRK25454.1"/>
    <property type="molecule type" value="Genomic_DNA"/>
</dbReference>
<dbReference type="GO" id="GO:0005634">
    <property type="term" value="C:nucleus"/>
    <property type="evidence" value="ECO:0007669"/>
    <property type="project" value="UniProtKB-SubCell"/>
</dbReference>
<dbReference type="InterPro" id="IPR008984">
    <property type="entry name" value="SMAD_FHA_dom_sf"/>
</dbReference>
<dbReference type="PANTHER" id="PTHR45881">
    <property type="entry name" value="CHECKPOINT SUPPRESSOR 1-LIKE, ISOFORM A-RELATED"/>
    <property type="match status" value="1"/>
</dbReference>
<dbReference type="SUPFAM" id="SSF49879">
    <property type="entry name" value="SMAD/FHA domain"/>
    <property type="match status" value="1"/>
</dbReference>
<feature type="region of interest" description="Disordered" evidence="7">
    <location>
        <begin position="240"/>
        <end position="309"/>
    </location>
</feature>
<keyword evidence="2" id="KW-0805">Transcription regulation</keyword>